<accession>A0A9D1YAI5</accession>
<keyword evidence="1" id="KW-1133">Transmembrane helix</keyword>
<dbReference type="Proteomes" id="UP000823868">
    <property type="component" value="Unassembled WGS sequence"/>
</dbReference>
<keyword evidence="1" id="KW-0472">Membrane</keyword>
<organism evidence="2 3">
    <name type="scientific">Candidatus Flavonifractor merdigallinarum</name>
    <dbReference type="NCBI Taxonomy" id="2838589"/>
    <lineage>
        <taxon>Bacteria</taxon>
        <taxon>Bacillati</taxon>
        <taxon>Bacillota</taxon>
        <taxon>Clostridia</taxon>
        <taxon>Eubacteriales</taxon>
        <taxon>Oscillospiraceae</taxon>
        <taxon>Flavonifractor</taxon>
    </lineage>
</organism>
<evidence type="ECO:0000256" key="1">
    <source>
        <dbReference type="SAM" id="Phobius"/>
    </source>
</evidence>
<protein>
    <submittedName>
        <fullName evidence="2">Uncharacterized protein</fullName>
    </submittedName>
</protein>
<reference evidence="2" key="2">
    <citation type="submission" date="2021-04" db="EMBL/GenBank/DDBJ databases">
        <authorList>
            <person name="Gilroy R."/>
        </authorList>
    </citation>
    <scope>NUCLEOTIDE SEQUENCE</scope>
    <source>
        <strain evidence="2">ChiBcec16_6824</strain>
    </source>
</reference>
<evidence type="ECO:0000313" key="2">
    <source>
        <dbReference type="EMBL" id="HIY22275.1"/>
    </source>
</evidence>
<name>A0A9D1YAI5_9FIRM</name>
<feature type="transmembrane region" description="Helical" evidence="1">
    <location>
        <begin position="46"/>
        <end position="67"/>
    </location>
</feature>
<evidence type="ECO:0000313" key="3">
    <source>
        <dbReference type="Proteomes" id="UP000823868"/>
    </source>
</evidence>
<proteinExistence type="predicted"/>
<keyword evidence="1" id="KW-0812">Transmembrane</keyword>
<sequence length="94" mass="10332">MERTPTKQRPPQISLILRICCGAYLVYLAWDLRSAVTAALQGQGNVLFALAAGVFAVVGALLCFFSIRALIRGEYRLPYESDDDEEEEPPTSAP</sequence>
<dbReference type="EMBL" id="DXDX01000186">
    <property type="protein sequence ID" value="HIY22275.1"/>
    <property type="molecule type" value="Genomic_DNA"/>
</dbReference>
<comment type="caution">
    <text evidence="2">The sequence shown here is derived from an EMBL/GenBank/DDBJ whole genome shotgun (WGS) entry which is preliminary data.</text>
</comment>
<reference evidence="2" key="1">
    <citation type="journal article" date="2021" name="PeerJ">
        <title>Extensive microbial diversity within the chicken gut microbiome revealed by metagenomics and culture.</title>
        <authorList>
            <person name="Gilroy R."/>
            <person name="Ravi A."/>
            <person name="Getino M."/>
            <person name="Pursley I."/>
            <person name="Horton D.L."/>
            <person name="Alikhan N.F."/>
            <person name="Baker D."/>
            <person name="Gharbi K."/>
            <person name="Hall N."/>
            <person name="Watson M."/>
            <person name="Adriaenssens E.M."/>
            <person name="Foster-Nyarko E."/>
            <person name="Jarju S."/>
            <person name="Secka A."/>
            <person name="Antonio M."/>
            <person name="Oren A."/>
            <person name="Chaudhuri R.R."/>
            <person name="La Ragione R."/>
            <person name="Hildebrand F."/>
            <person name="Pallen M.J."/>
        </authorList>
    </citation>
    <scope>NUCLEOTIDE SEQUENCE</scope>
    <source>
        <strain evidence="2">ChiBcec16_6824</strain>
    </source>
</reference>
<dbReference type="AlphaFoldDB" id="A0A9D1YAI5"/>
<gene>
    <name evidence="2" type="ORF">H9841_10315</name>
</gene>
<feature type="transmembrane region" description="Helical" evidence="1">
    <location>
        <begin position="12"/>
        <end position="30"/>
    </location>
</feature>